<sequence>MTSRSLTSIVTLQQLIKRFDNDLEPDDAFWSAFALWVQYAFPKNSLSHKSDFQQKIHQFRYVISAQQAYYIRKHYGRANQTDRDALIAYMKEMDDYNAFLDEMGVEDADVYYDYSTGESSRLHNKIALKQTLGQTQIIYPDGKEQVNIKIVMDFHTEFILDSQGHFLNEIDEEGASENGIVNGASFNYANRNDRLHVALDVKPIRPLDPQFRKAIVKPFKAPNRVSSPQKQTMLKSWSDSYFNAKGYYGINHQSRAKAVKKALKQLVKEVTGGKK</sequence>
<dbReference type="InterPro" id="IPR021462">
    <property type="entry name" value="DUF3114"/>
</dbReference>
<reference evidence="1 2" key="1">
    <citation type="submission" date="2018-06" db="EMBL/GenBank/DDBJ databases">
        <authorList>
            <consortium name="Pathogen Informatics"/>
            <person name="Doyle S."/>
        </authorList>
    </citation>
    <scope>NUCLEOTIDE SEQUENCE [LARGE SCALE GENOMIC DNA]</scope>
    <source>
        <strain evidence="1 2">NCTC12224</strain>
    </source>
</reference>
<gene>
    <name evidence="1" type="ORF">NCTC12224_01142</name>
</gene>
<evidence type="ECO:0000313" key="1">
    <source>
        <dbReference type="EMBL" id="SUN60765.1"/>
    </source>
</evidence>
<dbReference type="Proteomes" id="UP000254924">
    <property type="component" value="Unassembled WGS sequence"/>
</dbReference>
<evidence type="ECO:0000313" key="2">
    <source>
        <dbReference type="Proteomes" id="UP000254924"/>
    </source>
</evidence>
<dbReference type="AlphaFoldDB" id="A0A380K6R5"/>
<protein>
    <submittedName>
        <fullName evidence="1">Hypothetical cytosolic protein</fullName>
    </submittedName>
</protein>
<dbReference type="EMBL" id="UHFN01000007">
    <property type="protein sequence ID" value="SUN60765.1"/>
    <property type="molecule type" value="Genomic_DNA"/>
</dbReference>
<dbReference type="Pfam" id="PF11311">
    <property type="entry name" value="DUF3114"/>
    <property type="match status" value="1"/>
</dbReference>
<proteinExistence type="predicted"/>
<organism evidence="1 2">
    <name type="scientific">Streptococcus hyointestinalis</name>
    <dbReference type="NCBI Taxonomy" id="1337"/>
    <lineage>
        <taxon>Bacteria</taxon>
        <taxon>Bacillati</taxon>
        <taxon>Bacillota</taxon>
        <taxon>Bacilli</taxon>
        <taxon>Lactobacillales</taxon>
        <taxon>Streptococcaceae</taxon>
        <taxon>Streptococcus</taxon>
    </lineage>
</organism>
<name>A0A380K6R5_9STRE</name>
<accession>A0A380K6R5</accession>
<keyword evidence="2" id="KW-1185">Reference proteome</keyword>